<dbReference type="SUPFAM" id="SSF46950">
    <property type="entry name" value="Double-stranded DNA-binding domain"/>
    <property type="match status" value="1"/>
</dbReference>
<dbReference type="PANTHER" id="PTHR43765:SF2">
    <property type="entry name" value="2-DEHYDROPANTOATE 2-REDUCTASE"/>
    <property type="match status" value="1"/>
</dbReference>
<feature type="domain" description="Ketopantoate reductase C-terminal" evidence="7">
    <location>
        <begin position="326"/>
        <end position="449"/>
    </location>
</feature>
<feature type="compositionally biased region" description="Low complexity" evidence="5">
    <location>
        <begin position="72"/>
        <end position="82"/>
    </location>
</feature>
<evidence type="ECO:0000256" key="3">
    <source>
        <dbReference type="ARBA" id="ARBA00022857"/>
    </source>
</evidence>
<keyword evidence="4" id="KW-0560">Oxidoreductase</keyword>
<evidence type="ECO:0008006" key="10">
    <source>
        <dbReference type="Google" id="ProtNLM"/>
    </source>
</evidence>
<proteinExistence type="inferred from homology"/>
<gene>
    <name evidence="8" type="ORF">CCMA1212_004805</name>
</gene>
<dbReference type="PANTHER" id="PTHR43765">
    <property type="entry name" value="2-DEHYDROPANTOATE 2-REDUCTASE-RELATED"/>
    <property type="match status" value="1"/>
</dbReference>
<dbReference type="InterPro" id="IPR002836">
    <property type="entry name" value="PDCD5-like"/>
</dbReference>
<dbReference type="EMBL" id="PPTA01000005">
    <property type="protein sequence ID" value="TFB03578.1"/>
    <property type="molecule type" value="Genomic_DNA"/>
</dbReference>
<dbReference type="InterPro" id="IPR050838">
    <property type="entry name" value="Ketopantoate_reductase"/>
</dbReference>
<protein>
    <recommendedName>
        <fullName evidence="10">2-dehydropantoate 2-reductase</fullName>
    </recommendedName>
</protein>
<name>A0ABY2H5Q8_9HYPO</name>
<dbReference type="RefSeq" id="XP_073559779.1">
    <property type="nucleotide sequence ID" value="XM_073702094.1"/>
</dbReference>
<dbReference type="InterPro" id="IPR013328">
    <property type="entry name" value="6PGD_dom2"/>
</dbReference>
<feature type="compositionally biased region" description="Basic and acidic residues" evidence="5">
    <location>
        <begin position="494"/>
        <end position="503"/>
    </location>
</feature>
<evidence type="ECO:0000259" key="7">
    <source>
        <dbReference type="Pfam" id="PF08546"/>
    </source>
</evidence>
<keyword evidence="3" id="KW-0521">NADP</keyword>
<dbReference type="InterPro" id="IPR013332">
    <property type="entry name" value="KPR_N"/>
</dbReference>
<dbReference type="GeneID" id="300576544"/>
<dbReference type="Pfam" id="PF08546">
    <property type="entry name" value="ApbA_C"/>
    <property type="match status" value="1"/>
</dbReference>
<evidence type="ECO:0000256" key="4">
    <source>
        <dbReference type="ARBA" id="ARBA00023002"/>
    </source>
</evidence>
<comment type="similarity">
    <text evidence="2">Belongs to the PDCD5 family.</text>
</comment>
<dbReference type="Pfam" id="PF01984">
    <property type="entry name" value="dsDNA_bind"/>
    <property type="match status" value="1"/>
</dbReference>
<dbReference type="Pfam" id="PF02558">
    <property type="entry name" value="ApbA"/>
    <property type="match status" value="1"/>
</dbReference>
<feature type="domain" description="Ketopantoate reductase N-terminal" evidence="6">
    <location>
        <begin position="180"/>
        <end position="255"/>
    </location>
</feature>
<dbReference type="Proteomes" id="UP001642720">
    <property type="component" value="Unassembled WGS sequence"/>
</dbReference>
<accession>A0ABY2H5Q8</accession>
<comment type="similarity">
    <text evidence="1">Belongs to the ketopantoate reductase family.</text>
</comment>
<feature type="compositionally biased region" description="Gly residues" evidence="5">
    <location>
        <begin position="479"/>
        <end position="492"/>
    </location>
</feature>
<comment type="caution">
    <text evidence="8">The sequence shown here is derived from an EMBL/GenBank/DDBJ whole genome shotgun (WGS) entry which is preliminary data.</text>
</comment>
<evidence type="ECO:0000259" key="6">
    <source>
        <dbReference type="Pfam" id="PF02558"/>
    </source>
</evidence>
<feature type="region of interest" description="Disordered" evidence="5">
    <location>
        <begin position="478"/>
        <end position="503"/>
    </location>
</feature>
<evidence type="ECO:0000313" key="9">
    <source>
        <dbReference type="Proteomes" id="UP001642720"/>
    </source>
</evidence>
<dbReference type="SUPFAM" id="SSF48179">
    <property type="entry name" value="6-phosphogluconate dehydrogenase C-terminal domain-like"/>
    <property type="match status" value="1"/>
</dbReference>
<dbReference type="Gene3D" id="1.10.8.140">
    <property type="entry name" value="PDCD5-like"/>
    <property type="match status" value="1"/>
</dbReference>
<evidence type="ECO:0000256" key="5">
    <source>
        <dbReference type="SAM" id="MobiDB-lite"/>
    </source>
</evidence>
<dbReference type="Gene3D" id="1.10.1040.10">
    <property type="entry name" value="N-(1-d-carboxylethyl)-l-norvaline Dehydrogenase, domain 2"/>
    <property type="match status" value="1"/>
</dbReference>
<sequence length="592" mass="65581">SVRPRLSGRICQRHSAWTCDSISRGRRYGTVASTSSEDSNSHAKSRGPSTPAEASSRFPVPRPWSETATAKPSSSSSTSSSPSSPPPSGLSTPRFYVPSVLLPPEAAKSPSVHKIHILGDDERSRFIAHALSGVYDSVEMLGWKRSSSVSASPSLSSRYRNIYKSRHGDQRKMKLEHVSVTPKAIARGDNSRIDQLLVAGPGHEAVEALQSVKHRVDKDTAVCLMTDGLGVLEEVRARVFQGTESRPSFVLGHMSHRLAFNRCTDSVKELRYGKTQLTFADSGGLGHDVDKTESRVNFVRTMEGVKDLNSSLTPFDKWLHFKLPSVILDSVVEPVCVLMEIPYAGLQRNPAAQRMMQRLLAEIVSVVDSMPEIEGSAAIRNFIRGNRIKQHIYSRIMARRGASSDLARQIQNGLPTDIDYLNGFFIRRGHQLGIETPTNLMIRDMIKAKHSLAIERLNSYIPVEETSIRKARLEQLKAQGGGASRGNGGPSGQDGERQRQQADEARQQILNQILHPEAADRLGRIRLVKEQRATDIENRLITLAQTGQLRQKVTEAQLKDLLTAVADNQEQEKIVVSRRKGWDDDDDDLLDL</sequence>
<dbReference type="InterPro" id="IPR013752">
    <property type="entry name" value="KPA_reductase"/>
</dbReference>
<dbReference type="InterPro" id="IPR036883">
    <property type="entry name" value="PDCD5-like_sf"/>
</dbReference>
<reference evidence="8 9" key="1">
    <citation type="submission" date="2018-01" db="EMBL/GenBank/DDBJ databases">
        <title>Genome characterization of the sugarcane-associated fungus Trichoderma ghanense CCMA-1212 and their application in lignocelulose bioconversion.</title>
        <authorList>
            <person name="Steindorff A.S."/>
            <person name="Mendes T.D."/>
            <person name="Vilela E.S.D."/>
            <person name="Rodrigues D.S."/>
            <person name="Formighieri E.F."/>
            <person name="Melo I.S."/>
            <person name="Favaro L.C.L."/>
        </authorList>
    </citation>
    <scope>NUCLEOTIDE SEQUENCE [LARGE SCALE GENOMIC DNA]</scope>
    <source>
        <strain evidence="8 9">CCMA-1212</strain>
    </source>
</reference>
<feature type="non-terminal residue" evidence="8">
    <location>
        <position position="1"/>
    </location>
</feature>
<evidence type="ECO:0000313" key="8">
    <source>
        <dbReference type="EMBL" id="TFB03578.1"/>
    </source>
</evidence>
<evidence type="ECO:0000256" key="1">
    <source>
        <dbReference type="ARBA" id="ARBA00007870"/>
    </source>
</evidence>
<evidence type="ECO:0000256" key="2">
    <source>
        <dbReference type="ARBA" id="ARBA00010490"/>
    </source>
</evidence>
<dbReference type="InterPro" id="IPR008927">
    <property type="entry name" value="6-PGluconate_DH-like_C_sf"/>
</dbReference>
<keyword evidence="9" id="KW-1185">Reference proteome</keyword>
<feature type="region of interest" description="Disordered" evidence="5">
    <location>
        <begin position="22"/>
        <end position="91"/>
    </location>
</feature>
<organism evidence="8 9">
    <name type="scientific">Trichoderma ghanense</name>
    <dbReference type="NCBI Taxonomy" id="65468"/>
    <lineage>
        <taxon>Eukaryota</taxon>
        <taxon>Fungi</taxon>
        <taxon>Dikarya</taxon>
        <taxon>Ascomycota</taxon>
        <taxon>Pezizomycotina</taxon>
        <taxon>Sordariomycetes</taxon>
        <taxon>Hypocreomycetidae</taxon>
        <taxon>Hypocreales</taxon>
        <taxon>Hypocreaceae</taxon>
        <taxon>Trichoderma</taxon>
    </lineage>
</organism>